<feature type="domain" description="Tape measure protein N-terminal" evidence="3">
    <location>
        <begin position="322"/>
        <end position="519"/>
    </location>
</feature>
<feature type="coiled-coil region" evidence="1">
    <location>
        <begin position="22"/>
        <end position="202"/>
    </location>
</feature>
<evidence type="ECO:0000313" key="5">
    <source>
        <dbReference type="Proteomes" id="UP000275719"/>
    </source>
</evidence>
<sequence length="1322" mass="150991">MASGDGVITRKDIITDEALSFGKEYRKNVDEAIQANDELIRQFKTLLDVSKAYRKAESNHDYKQEKAKEAQANRDILNSIKEMEQAERALERIRKEKLKTERELLKIAQENIKLSMSQAQREAQAEKEIERIKQERIKTEKELARLALENERLNKQQAQTAISNERELERVKQELIKTEREQAKLKRDLINLENAEANQKKRSTTLTMEERVQQQLANKAEKQAVLEKMGLIGAYQKLNAQRTEAKKKLLDLIASEKASTAEIKKAQRAFDVLDKKVRKADQAAGDFGKTVGNYRTAFSGLSNLMGAFGIVGGITGAVMLGKSIYETTKQIQAQEIALRMLSETEEIYSKNKEFLTRITEQYGLELMTTTNAYKNYFASAKTSVEEGKLAFSDMQLIFEKVSKSSSTLGLSVEQQEGAFLALSQMLSKGTVQSEELRGQLGERLPGAFEVMAKALGVSTMELGKMLENGEVLAADVLPKFAIAYEKAIGADQVQRVETLAAAQNRASNKWTEFVDNLNQGQGVITQAGMMFFDWTNQILDTVNAKSQLSDEIYNEQLELNSLLNKITTLNEDNSTRFELIEKLKREYPNFISFIEKEDYSNDNLRKTLSLVNDQYRDRIKLQLQVENLEKLQKERDAAFRTEAVLRLELQKKLQKINIKYELGFEVTEENATDLAGDIQDAARKNLSAYDQLQIKKLKSAIKAYSDIADEKSRIVEQEIELNEQFRKETGLNSEEQEQFLNSIKERNDLIDELYKKAKSKGFTNTTGKETTVEDLQKFLNKPSSLETDEESKKREAAERKAKATREKALREAEKNEDDRLKKLKESYEAEIDLLIFKTQTEAEILKAEASNEKNTSDERYDALMTSFQLEEELLKMNVEKQLTLSRSFQKEKMAFTEQEISDMLNNISLKADITNEELLILEKYYTAQDKLRKDNQKGLEDNVKFEVEQVKKKIQEQVKSSNSKNFNDESGEINALSIGNNLTDVESYEKAVYEIKRKYLLKNLEDELAVYNQIIENEKAKGTVTQEMLDKQVELGNSVREFNNQTHVESLEKAKELEQKFIEMGMNIKNALVDLTNAIFDNRIQRIDEDIERSDEYYEGQIENAKGDADEQERLRIMQEAAREKLEAKKRKEQHKQAVFNKAMAIADIGMSTAQAIMKAMAEFPLTGGMPFTLMAAIAGAIQTATVLATPIPKYKTGRKGGPEEIAIVGDGGVHEVIEHKDGSAELTPKRDTLVKLLEGDTVHASLDLYRKSRRNKINNDIYKDKLTFEAYHSLAVNDYSSLEKEIIVLQDILKRKNMSTTVNIPKFDFAHQFWLEKQKNW</sequence>
<keyword evidence="5" id="KW-1185">Reference proteome</keyword>
<dbReference type="Pfam" id="PF20155">
    <property type="entry name" value="TMP_3"/>
    <property type="match status" value="1"/>
</dbReference>
<feature type="region of interest" description="Disordered" evidence="2">
    <location>
        <begin position="778"/>
        <end position="818"/>
    </location>
</feature>
<feature type="compositionally biased region" description="Basic and acidic residues" evidence="2">
    <location>
        <begin position="790"/>
        <end position="818"/>
    </location>
</feature>
<dbReference type="OrthoDB" id="1050541at2"/>
<dbReference type="RefSeq" id="WP_125018430.1">
    <property type="nucleotide sequence ID" value="NZ_RQVQ01000010.1"/>
</dbReference>
<reference evidence="4 5" key="1">
    <citation type="submission" date="2018-11" db="EMBL/GenBank/DDBJ databases">
        <title>Flavobacterium sp. nov., YIM 102701-2 draft genome.</title>
        <authorList>
            <person name="Li G."/>
            <person name="Jiang Y."/>
        </authorList>
    </citation>
    <scope>NUCLEOTIDE SEQUENCE [LARGE SCALE GENOMIC DNA]</scope>
    <source>
        <strain evidence="4 5">YIM 102701-2</strain>
    </source>
</reference>
<dbReference type="EMBL" id="RQVQ01000010">
    <property type="protein sequence ID" value="RRJ91529.1"/>
    <property type="molecule type" value="Genomic_DNA"/>
</dbReference>
<gene>
    <name evidence="4" type="ORF">EG240_05855</name>
</gene>
<keyword evidence="1" id="KW-0175">Coiled coil</keyword>
<evidence type="ECO:0000256" key="1">
    <source>
        <dbReference type="SAM" id="Coils"/>
    </source>
</evidence>
<dbReference type="NCBIfam" id="TIGR02675">
    <property type="entry name" value="tape_meas_nterm"/>
    <property type="match status" value="1"/>
</dbReference>
<evidence type="ECO:0000256" key="2">
    <source>
        <dbReference type="SAM" id="MobiDB-lite"/>
    </source>
</evidence>
<proteinExistence type="predicted"/>
<comment type="caution">
    <text evidence="4">The sequence shown here is derived from an EMBL/GenBank/DDBJ whole genome shotgun (WGS) entry which is preliminary data.</text>
</comment>
<evidence type="ECO:0000259" key="3">
    <source>
        <dbReference type="Pfam" id="PF20155"/>
    </source>
</evidence>
<feature type="coiled-coil region" evidence="1">
    <location>
        <begin position="1109"/>
        <end position="1138"/>
    </location>
</feature>
<evidence type="ECO:0000313" key="4">
    <source>
        <dbReference type="EMBL" id="RRJ91529.1"/>
    </source>
</evidence>
<organism evidence="4 5">
    <name type="scientific">Paenimyroides tangerinum</name>
    <dbReference type="NCBI Taxonomy" id="2488728"/>
    <lineage>
        <taxon>Bacteria</taxon>
        <taxon>Pseudomonadati</taxon>
        <taxon>Bacteroidota</taxon>
        <taxon>Flavobacteriia</taxon>
        <taxon>Flavobacteriales</taxon>
        <taxon>Flavobacteriaceae</taxon>
        <taxon>Paenimyroides</taxon>
    </lineage>
</organism>
<name>A0A3P3WD19_9FLAO</name>
<protein>
    <recommendedName>
        <fullName evidence="3">Tape measure protein N-terminal domain-containing protein</fullName>
    </recommendedName>
</protein>
<dbReference type="Proteomes" id="UP000275719">
    <property type="component" value="Unassembled WGS sequence"/>
</dbReference>
<feature type="coiled-coil region" evidence="1">
    <location>
        <begin position="235"/>
        <end position="283"/>
    </location>
</feature>
<accession>A0A3P3WD19</accession>
<dbReference type="InterPro" id="IPR013491">
    <property type="entry name" value="Tape_meas_N"/>
</dbReference>